<reference evidence="3" key="1">
    <citation type="submission" date="2025-08" db="UniProtKB">
        <authorList>
            <consortium name="RefSeq"/>
        </authorList>
    </citation>
    <scope>IDENTIFICATION</scope>
    <source>
        <tissue evidence="3">Muscle</tissue>
    </source>
</reference>
<accession>A0ABM1B7Y6</accession>
<dbReference type="PANTHER" id="PTHR45749">
    <property type="match status" value="1"/>
</dbReference>
<name>A0ABM1B7Y6_LIMPO</name>
<dbReference type="SUPFAM" id="SSF53098">
    <property type="entry name" value="Ribonuclease H-like"/>
    <property type="match status" value="1"/>
</dbReference>
<evidence type="ECO:0000313" key="3">
    <source>
        <dbReference type="RefSeq" id="XP_013776641.1"/>
    </source>
</evidence>
<dbReference type="InterPro" id="IPR025398">
    <property type="entry name" value="DUF4371"/>
</dbReference>
<dbReference type="PANTHER" id="PTHR45749:SF23">
    <property type="entry name" value="ZINC FINGER MYM-TYPE PROTEIN 1-LIKE"/>
    <property type="match status" value="1"/>
</dbReference>
<keyword evidence="2" id="KW-1185">Reference proteome</keyword>
<gene>
    <name evidence="3" type="primary">LOC106461369</name>
</gene>
<dbReference type="Proteomes" id="UP000694941">
    <property type="component" value="Unplaced"/>
</dbReference>
<evidence type="ECO:0000259" key="1">
    <source>
        <dbReference type="Pfam" id="PF14291"/>
    </source>
</evidence>
<dbReference type="Pfam" id="PF14291">
    <property type="entry name" value="DUF4371"/>
    <property type="match status" value="1"/>
</dbReference>
<organism evidence="2 3">
    <name type="scientific">Limulus polyphemus</name>
    <name type="common">Atlantic horseshoe crab</name>
    <dbReference type="NCBI Taxonomy" id="6850"/>
    <lineage>
        <taxon>Eukaryota</taxon>
        <taxon>Metazoa</taxon>
        <taxon>Ecdysozoa</taxon>
        <taxon>Arthropoda</taxon>
        <taxon>Chelicerata</taxon>
        <taxon>Merostomata</taxon>
        <taxon>Xiphosura</taxon>
        <taxon>Limulidae</taxon>
        <taxon>Limulus</taxon>
    </lineage>
</organism>
<dbReference type="InterPro" id="IPR012337">
    <property type="entry name" value="RNaseH-like_sf"/>
</dbReference>
<dbReference type="RefSeq" id="XP_013776641.1">
    <property type="nucleotide sequence ID" value="XM_013921187.1"/>
</dbReference>
<dbReference type="GeneID" id="106461369"/>
<feature type="domain" description="DUF4371" evidence="1">
    <location>
        <begin position="6"/>
        <end position="178"/>
    </location>
</feature>
<protein>
    <submittedName>
        <fullName evidence="3">Zinc finger MYM-type protein 1-like</fullName>
    </submittedName>
</protein>
<evidence type="ECO:0000313" key="2">
    <source>
        <dbReference type="Proteomes" id="UP000694941"/>
    </source>
</evidence>
<sequence>MQRVVSAVRFLSSRGLTFRGDTEVLNSRQNDNYLGILELLAEYDPFLSSHIAKYGNQGRGKASYQSSTTCEEVIEIMGNKVLKTIVEEIKEPKYFSLSADSTPDISHTDQLTVVICYVGKSDHKIVERFIAFIPIASHTGEALANIVLKFFEQIGIDVASLRGQSYDNASNMSGCYKGLQAHILSINHLAHYIPCTAHSLNLVGVCAVESCIGAVSFFGLIQKLYNFFSGSTQRWSVIPQCLKAESGSESTLVVKRASDAILSTRADATKALSKRYSYFQEALKLISEDVNQKVDTRYEANTILKQLSKLETVLLADFWAVILERFNQVSKLLQHETLELQ</sequence>
<proteinExistence type="predicted"/>